<dbReference type="SUPFAM" id="SSF51735">
    <property type="entry name" value="NAD(P)-binding Rossmann-fold domains"/>
    <property type="match status" value="1"/>
</dbReference>
<dbReference type="Pfam" id="PF14667">
    <property type="entry name" value="Polysacc_synt_C"/>
    <property type="match status" value="1"/>
</dbReference>
<dbReference type="InterPro" id="IPR036291">
    <property type="entry name" value="NAD(P)-bd_dom_sf"/>
</dbReference>
<accession>A0ABN6MUK7</accession>
<keyword evidence="4" id="KW-1185">Reference proteome</keyword>
<dbReference type="Proteomes" id="UP001162891">
    <property type="component" value="Chromosome"/>
</dbReference>
<evidence type="ECO:0000313" key="3">
    <source>
        <dbReference type="EMBL" id="BDG03438.1"/>
    </source>
</evidence>
<evidence type="ECO:0000259" key="2">
    <source>
        <dbReference type="Pfam" id="PF14667"/>
    </source>
</evidence>
<feature type="domain" description="NAD-dependent epimerase/dehydratase" evidence="1">
    <location>
        <begin position="3"/>
        <end position="186"/>
    </location>
</feature>
<evidence type="ECO:0000259" key="1">
    <source>
        <dbReference type="Pfam" id="PF01370"/>
    </source>
</evidence>
<dbReference type="RefSeq" id="WP_248361448.1">
    <property type="nucleotide sequence ID" value="NZ_AP025591.1"/>
</dbReference>
<dbReference type="InterPro" id="IPR001509">
    <property type="entry name" value="Epimerase_deHydtase"/>
</dbReference>
<dbReference type="EMBL" id="AP025591">
    <property type="protein sequence ID" value="BDG03438.1"/>
    <property type="molecule type" value="Genomic_DNA"/>
</dbReference>
<sequence length="374" mass="40969">MKVLVTGAAGFLGKNLVAALRPRKDVEVLEADVATAADALEAALGVADVVFHLAGVNRPENVAEFATGNAGVTEAVCAALERKGRRPKIVLSSSIQAERDNPYGQSKRGAEEALEHFSARTGAECVVHRLKNLFGKWCRPNYNSVTATFCHNIAHDLPIQISDPGAVVDLTYVDDVVAAFLSELDAPPRSGFRFAEPLVSHQVTLGELAETIRGFRAHRTTLRLPDFSSPFVRALYATYLSYVEPGEHGYQLDIKADTRGSLAEFLKSPCFGQIFISRTKPGITRGNHYHHTKTEKFLVVQGEGLIRLRQIDGPAVIEFRVRGEDYRVVDIPPGYTHSIENVGAGEMVTLFWSSEVFDPSRTDTIFDPVLPPAR</sequence>
<dbReference type="InterPro" id="IPR011051">
    <property type="entry name" value="RmlC_Cupin_sf"/>
</dbReference>
<dbReference type="SUPFAM" id="SSF51182">
    <property type="entry name" value="RmlC-like cupins"/>
    <property type="match status" value="1"/>
</dbReference>
<proteinExistence type="predicted"/>
<dbReference type="Gene3D" id="2.60.120.10">
    <property type="entry name" value="Jelly Rolls"/>
    <property type="match status" value="1"/>
</dbReference>
<feature type="domain" description="Capsular polysaccharide assembling protein CapF C-terminal" evidence="2">
    <location>
        <begin position="256"/>
        <end position="365"/>
    </location>
</feature>
<dbReference type="Pfam" id="PF01370">
    <property type="entry name" value="Epimerase"/>
    <property type="match status" value="1"/>
</dbReference>
<name>A0ABN6MUK7_9BACT</name>
<reference evidence="4" key="1">
    <citation type="journal article" date="2022" name="Int. J. Syst. Evol. Microbiol.">
        <title>Anaeromyxobacter oryzae sp. nov., Anaeromyxobacter diazotrophicus sp. nov. and Anaeromyxobacter paludicola sp. nov., isolated from paddy soils.</title>
        <authorList>
            <person name="Itoh H."/>
            <person name="Xu Z."/>
            <person name="Mise K."/>
            <person name="Masuda Y."/>
            <person name="Ushijima N."/>
            <person name="Hayakawa C."/>
            <person name="Shiratori Y."/>
            <person name="Senoo K."/>
        </authorList>
    </citation>
    <scope>NUCLEOTIDE SEQUENCE [LARGE SCALE GENOMIC DNA]</scope>
    <source>
        <strain evidence="4">Red232</strain>
    </source>
</reference>
<dbReference type="PANTHER" id="PTHR43245">
    <property type="entry name" value="BIFUNCTIONAL POLYMYXIN RESISTANCE PROTEIN ARNA"/>
    <property type="match status" value="1"/>
</dbReference>
<gene>
    <name evidence="3" type="ORF">AMOR_24340</name>
</gene>
<dbReference type="CDD" id="cd07007">
    <property type="entry name" value="cupin_CapF-like_C"/>
    <property type="match status" value="1"/>
</dbReference>
<organism evidence="3 4">
    <name type="scientific">Anaeromyxobacter oryzae</name>
    <dbReference type="NCBI Taxonomy" id="2918170"/>
    <lineage>
        <taxon>Bacteria</taxon>
        <taxon>Pseudomonadati</taxon>
        <taxon>Myxococcota</taxon>
        <taxon>Myxococcia</taxon>
        <taxon>Myxococcales</taxon>
        <taxon>Cystobacterineae</taxon>
        <taxon>Anaeromyxobacteraceae</taxon>
        <taxon>Anaeromyxobacter</taxon>
    </lineage>
</organism>
<dbReference type="PANTHER" id="PTHR43245:SF55">
    <property type="entry name" value="NAD(P)-BINDING DOMAIN-CONTAINING PROTEIN"/>
    <property type="match status" value="1"/>
</dbReference>
<dbReference type="Gene3D" id="3.40.50.720">
    <property type="entry name" value="NAD(P)-binding Rossmann-like Domain"/>
    <property type="match status" value="1"/>
</dbReference>
<dbReference type="InterPro" id="IPR050177">
    <property type="entry name" value="Lipid_A_modif_metabolic_enz"/>
</dbReference>
<protein>
    <submittedName>
        <fullName evidence="3">Capsular polysaccharide biosynthesis protein Cap8F</fullName>
    </submittedName>
</protein>
<dbReference type="InterPro" id="IPR029303">
    <property type="entry name" value="CapF_C"/>
</dbReference>
<evidence type="ECO:0000313" key="4">
    <source>
        <dbReference type="Proteomes" id="UP001162891"/>
    </source>
</evidence>
<dbReference type="InterPro" id="IPR014710">
    <property type="entry name" value="RmlC-like_jellyroll"/>
</dbReference>